<evidence type="ECO:0000313" key="3">
    <source>
        <dbReference type="Proteomes" id="UP001165580"/>
    </source>
</evidence>
<sequence length="254" mass="27463">MLLTVLGTATPYPRPDEPCSGYLLQSEPAADGRRTSVWLDAGTGTFAELQRRITLDQLDAVVVSHRHADHSADLLVAYYALRFSEHRPSGPIPLIAPEGMLDRLAAYLGPNSVDELPRVFEHRPMSGFGEASIGSLRVEWGPVQHGVPAFGLTVEEDGRRFAYSGDSAPCLSLEEIGERADLFLVECGYDEPVRSDAVHHTPEDAGRSATAAGAARLVLTHRAETLTVEAARERASAHFDGGIDVAVRGLRVEI</sequence>
<dbReference type="EMBL" id="JANTEZ010000006">
    <property type="protein sequence ID" value="MCS5715914.1"/>
    <property type="molecule type" value="Genomic_DNA"/>
</dbReference>
<dbReference type="CDD" id="cd07716">
    <property type="entry name" value="RNaseZ_short-form-like_MBL-fold"/>
    <property type="match status" value="1"/>
</dbReference>
<evidence type="ECO:0000313" key="2">
    <source>
        <dbReference type="EMBL" id="MCS5715914.1"/>
    </source>
</evidence>
<dbReference type="PANTHER" id="PTHR46018">
    <property type="entry name" value="ZINC PHOSPHODIESTERASE ELAC PROTEIN 1"/>
    <property type="match status" value="1"/>
</dbReference>
<comment type="caution">
    <text evidence="2">The sequence shown here is derived from an EMBL/GenBank/DDBJ whole genome shotgun (WGS) entry which is preliminary data.</text>
</comment>
<dbReference type="InterPro" id="IPR001279">
    <property type="entry name" value="Metallo-B-lactamas"/>
</dbReference>
<organism evidence="2 3">
    <name type="scientific">Herbiconiux gentiana</name>
    <dbReference type="NCBI Taxonomy" id="2970912"/>
    <lineage>
        <taxon>Bacteria</taxon>
        <taxon>Bacillati</taxon>
        <taxon>Actinomycetota</taxon>
        <taxon>Actinomycetes</taxon>
        <taxon>Micrococcales</taxon>
        <taxon>Microbacteriaceae</taxon>
        <taxon>Herbiconiux</taxon>
    </lineage>
</organism>
<dbReference type="RefSeq" id="WP_259487412.1">
    <property type="nucleotide sequence ID" value="NZ_JANTEZ010000006.1"/>
</dbReference>
<dbReference type="Gene3D" id="3.60.15.10">
    <property type="entry name" value="Ribonuclease Z/Hydroxyacylglutathione hydrolase-like"/>
    <property type="match status" value="1"/>
</dbReference>
<dbReference type="Pfam" id="PF12706">
    <property type="entry name" value="Lactamase_B_2"/>
    <property type="match status" value="1"/>
</dbReference>
<evidence type="ECO:0000259" key="1">
    <source>
        <dbReference type="Pfam" id="PF12706"/>
    </source>
</evidence>
<feature type="domain" description="Metallo-beta-lactamase" evidence="1">
    <location>
        <begin position="37"/>
        <end position="221"/>
    </location>
</feature>
<dbReference type="PANTHER" id="PTHR46018:SF4">
    <property type="entry name" value="METALLO-HYDROLASE YHFI-RELATED"/>
    <property type="match status" value="1"/>
</dbReference>
<dbReference type="Proteomes" id="UP001165580">
    <property type="component" value="Unassembled WGS sequence"/>
</dbReference>
<protein>
    <submittedName>
        <fullName evidence="2">MBL fold metallo-hydrolase</fullName>
    </submittedName>
</protein>
<name>A0ABT2GI62_9MICO</name>
<accession>A0ABT2GI62</accession>
<proteinExistence type="predicted"/>
<dbReference type="InterPro" id="IPR036866">
    <property type="entry name" value="RibonucZ/Hydroxyglut_hydro"/>
</dbReference>
<dbReference type="SUPFAM" id="SSF56281">
    <property type="entry name" value="Metallo-hydrolase/oxidoreductase"/>
    <property type="match status" value="1"/>
</dbReference>
<gene>
    <name evidence="2" type="ORF">NVV95_15305</name>
</gene>
<keyword evidence="3" id="KW-1185">Reference proteome</keyword>
<reference evidence="2" key="1">
    <citation type="submission" date="2022-08" db="EMBL/GenBank/DDBJ databases">
        <authorList>
            <person name="Deng Y."/>
            <person name="Han X.-F."/>
            <person name="Zhang Y.-Q."/>
        </authorList>
    </citation>
    <scope>NUCLEOTIDE SEQUENCE</scope>
    <source>
        <strain evidence="2">CPCC 205716</strain>
    </source>
</reference>